<dbReference type="Proteomes" id="UP000295390">
    <property type="component" value="Unassembled WGS sequence"/>
</dbReference>
<gene>
    <name evidence="1" type="ORF">DFQ07_1499</name>
</gene>
<proteinExistence type="predicted"/>
<keyword evidence="2" id="KW-1185">Reference proteome</keyword>
<dbReference type="AlphaFoldDB" id="A0A4R6TDT8"/>
<accession>A0A4R6TDT8</accession>
<name>A0A4R6TDT8_9FLAO</name>
<evidence type="ECO:0000313" key="2">
    <source>
        <dbReference type="Proteomes" id="UP000295390"/>
    </source>
</evidence>
<organism evidence="1 2">
    <name type="scientific">Tenacibaculum caenipelagi</name>
    <dbReference type="NCBI Taxonomy" id="1325435"/>
    <lineage>
        <taxon>Bacteria</taxon>
        <taxon>Pseudomonadati</taxon>
        <taxon>Bacteroidota</taxon>
        <taxon>Flavobacteriia</taxon>
        <taxon>Flavobacteriales</taxon>
        <taxon>Flavobacteriaceae</taxon>
        <taxon>Tenacibaculum</taxon>
    </lineage>
</organism>
<dbReference type="EMBL" id="SNYH01000003">
    <property type="protein sequence ID" value="TDQ27648.1"/>
    <property type="molecule type" value="Genomic_DNA"/>
</dbReference>
<comment type="caution">
    <text evidence="1">The sequence shown here is derived from an EMBL/GenBank/DDBJ whole genome shotgun (WGS) entry which is preliminary data.</text>
</comment>
<evidence type="ECO:0000313" key="1">
    <source>
        <dbReference type="EMBL" id="TDQ27648.1"/>
    </source>
</evidence>
<reference evidence="1 2" key="1">
    <citation type="submission" date="2019-03" db="EMBL/GenBank/DDBJ databases">
        <title>Genomic Encyclopedia of Type Strains, Phase III (KMG-III): the genomes of soil and plant-associated and newly described type strains.</title>
        <authorList>
            <person name="Whitman W."/>
        </authorList>
    </citation>
    <scope>NUCLEOTIDE SEQUENCE [LARGE SCALE GENOMIC DNA]</scope>
    <source>
        <strain evidence="1 2">CECT 8283</strain>
    </source>
</reference>
<dbReference type="RefSeq" id="WP_133535633.1">
    <property type="nucleotide sequence ID" value="NZ_SNYH01000003.1"/>
</dbReference>
<sequence>MECPHCEQELHYHDYYYTGRPESFYGTAGNGIYYPASNYKKMGDIYKCDNEECEMFDEFFYTDESKELHEGYPC</sequence>
<protein>
    <submittedName>
        <fullName evidence="1">Uncharacterized protein</fullName>
    </submittedName>
</protein>